<evidence type="ECO:0000313" key="1">
    <source>
        <dbReference type="EMBL" id="QQR36166.1"/>
    </source>
</evidence>
<keyword evidence="2" id="KW-1185">Reference proteome</keyword>
<protein>
    <submittedName>
        <fullName evidence="1">Uncharacterized protein</fullName>
    </submittedName>
</protein>
<sequence>MTKSFRVVDLRQDAALVDTDIVVDGVQSPEAAVRDALGIKVVRSGAKRDLVAKVYWQPLDQPLTMVRLYAKTEEH</sequence>
<name>A0ABX7BW42_9HYPH</name>
<gene>
    <name evidence="1" type="ORF">JI749_00535</name>
</gene>
<accession>A0ABX7BW42</accession>
<dbReference type="EMBL" id="CP068047">
    <property type="protein sequence ID" value="QQR36166.1"/>
    <property type="molecule type" value="Genomic_DNA"/>
</dbReference>
<organism evidence="1 2">
    <name type="scientific">Devosia oryziradicis</name>
    <dbReference type="NCBI Taxonomy" id="2801335"/>
    <lineage>
        <taxon>Bacteria</taxon>
        <taxon>Pseudomonadati</taxon>
        <taxon>Pseudomonadota</taxon>
        <taxon>Alphaproteobacteria</taxon>
        <taxon>Hyphomicrobiales</taxon>
        <taxon>Devosiaceae</taxon>
        <taxon>Devosia</taxon>
    </lineage>
</organism>
<evidence type="ECO:0000313" key="2">
    <source>
        <dbReference type="Proteomes" id="UP000595460"/>
    </source>
</evidence>
<dbReference type="Proteomes" id="UP000595460">
    <property type="component" value="Chromosome"/>
</dbReference>
<proteinExistence type="predicted"/>
<reference evidence="1 2" key="1">
    <citation type="submission" date="2021-01" db="EMBL/GenBank/DDBJ databases">
        <title>Genome seq and assembly of Devosia sp. G19.</title>
        <authorList>
            <person name="Chhetri G."/>
        </authorList>
    </citation>
    <scope>NUCLEOTIDE SEQUENCE [LARGE SCALE GENOMIC DNA]</scope>
    <source>
        <strain evidence="1 2">G19</strain>
    </source>
</reference>
<dbReference type="RefSeq" id="WP_201657211.1">
    <property type="nucleotide sequence ID" value="NZ_CP068047.1"/>
</dbReference>